<comment type="caution">
    <text evidence="1">The sequence shown here is derived from an EMBL/GenBank/DDBJ whole genome shotgun (WGS) entry which is preliminary data.</text>
</comment>
<evidence type="ECO:0000313" key="2">
    <source>
        <dbReference type="Proteomes" id="UP001055072"/>
    </source>
</evidence>
<proteinExistence type="predicted"/>
<accession>A0ACB8U448</accession>
<evidence type="ECO:0000313" key="1">
    <source>
        <dbReference type="EMBL" id="KAI0088869.1"/>
    </source>
</evidence>
<organism evidence="1 2">
    <name type="scientific">Irpex rosettiformis</name>
    <dbReference type="NCBI Taxonomy" id="378272"/>
    <lineage>
        <taxon>Eukaryota</taxon>
        <taxon>Fungi</taxon>
        <taxon>Dikarya</taxon>
        <taxon>Basidiomycota</taxon>
        <taxon>Agaricomycotina</taxon>
        <taxon>Agaricomycetes</taxon>
        <taxon>Polyporales</taxon>
        <taxon>Irpicaceae</taxon>
        <taxon>Irpex</taxon>
    </lineage>
</organism>
<name>A0ACB8U448_9APHY</name>
<gene>
    <name evidence="1" type="ORF">BDY19DRAFT_985317</name>
</gene>
<keyword evidence="2" id="KW-1185">Reference proteome</keyword>
<sequence length="654" mass="72178">MTVKTQNSLEIEPLMLHEKLHTTFHGLVHPISTEQAAVHQYLGIKYASVPARFRQSKLFTAFPSVTDATRHGPICPQTMMSSMGYEEELFGLTEDVVPRQPTPSQNEFECLNLNITCPAGTLLNSRLPVMLFIHGGGNRGSGSSWLYDGGAFVQKSILIGKPVILVTIDYRIGILGSAANIALREDNHAAGDEGVGNYGLRDQRKALEWVYSYISGFGGDPENITLFGSASGAADILCHMNSSANEKLPLFQRAIVQSPLMDIDIPNVSSAGWQLSKVMSSLHARSVEDLRRVPVERLVACASHVRTVDDGVFFAHGWREALYPEPEETRCLASHLIVPELQAISHRLLSPRRHQSRSRSCSRTRPQYHSHHQHEHPANKQPLMIGDCGAESLQWSLPASLWNGPGVVRRIRAICQSLSKSSALLRAYDISSHTPADELPERVLELINDARFAWPTDVVASHAKQVRGGHNVWRYLFDQEGPSKGVPHHAVDLLYLFDNVPLTVPASISPPSVFSPGLSPIQSPRNCSRPDTPDMSYGSDTDSDVDFGFGFNEPDGCEVDDAWGMPVVDEWTYTRVRDAVQSRWIAFAYGEAPWSTEDKLYVFGPEGEVGERSMGILAGRRRENLWKEALAPLGMPLVQKVGIELANGPAVGMR</sequence>
<dbReference type="EMBL" id="MU274912">
    <property type="protein sequence ID" value="KAI0088869.1"/>
    <property type="molecule type" value="Genomic_DNA"/>
</dbReference>
<protein>
    <submittedName>
        <fullName evidence="1">Carboxylesterase</fullName>
    </submittedName>
</protein>
<dbReference type="Proteomes" id="UP001055072">
    <property type="component" value="Unassembled WGS sequence"/>
</dbReference>
<reference evidence="1" key="1">
    <citation type="journal article" date="2021" name="Environ. Microbiol.">
        <title>Gene family expansions and transcriptome signatures uncover fungal adaptations to wood decay.</title>
        <authorList>
            <person name="Hage H."/>
            <person name="Miyauchi S."/>
            <person name="Viragh M."/>
            <person name="Drula E."/>
            <person name="Min B."/>
            <person name="Chaduli D."/>
            <person name="Navarro D."/>
            <person name="Favel A."/>
            <person name="Norest M."/>
            <person name="Lesage-Meessen L."/>
            <person name="Balint B."/>
            <person name="Merenyi Z."/>
            <person name="de Eugenio L."/>
            <person name="Morin E."/>
            <person name="Martinez A.T."/>
            <person name="Baldrian P."/>
            <person name="Stursova M."/>
            <person name="Martinez M.J."/>
            <person name="Novotny C."/>
            <person name="Magnuson J.K."/>
            <person name="Spatafora J.W."/>
            <person name="Maurice S."/>
            <person name="Pangilinan J."/>
            <person name="Andreopoulos W."/>
            <person name="LaButti K."/>
            <person name="Hundley H."/>
            <person name="Na H."/>
            <person name="Kuo A."/>
            <person name="Barry K."/>
            <person name="Lipzen A."/>
            <person name="Henrissat B."/>
            <person name="Riley R."/>
            <person name="Ahrendt S."/>
            <person name="Nagy L.G."/>
            <person name="Grigoriev I.V."/>
            <person name="Martin F."/>
            <person name="Rosso M.N."/>
        </authorList>
    </citation>
    <scope>NUCLEOTIDE SEQUENCE</scope>
    <source>
        <strain evidence="1">CBS 384.51</strain>
    </source>
</reference>